<sequence length="336" mass="39176">MSNGFDFQPKRITRSTSCKKVRQNCQLGTIGIFHYSKVTLNDIAEGYQSSLYQHLFKFFIPIEEIDYGNQNVLNRNVWVSSNKIYSANSDLVALAIHSSTYVPKKKGFKSSLLGVNMIFKFLDLVTPKFIMRRKNGIRSRFSSKKSGKVVQISHVEMITRKDEVPKQFETLTMLRPFKYQGYTVSRNKKTTKVNLAKNNMNKRKRIWGRSEDGSGSGKQKQNKGFDHKKKKTICKKKVDRVKSHQKKTLPHQEKEHDFKEEIGLEQIQKEKEPMFLNNVFNTYAIEDLDLGGNKFDQNFGFSDSIYFNLEKSINEYFHSSTEMVFDPLKFDFYGRI</sequence>
<dbReference type="EMBL" id="JANTQA010000070">
    <property type="protein sequence ID" value="KAJ3425120.1"/>
    <property type="molecule type" value="Genomic_DNA"/>
</dbReference>
<dbReference type="Proteomes" id="UP001146793">
    <property type="component" value="Unassembled WGS sequence"/>
</dbReference>
<feature type="region of interest" description="Disordered" evidence="1">
    <location>
        <begin position="203"/>
        <end position="230"/>
    </location>
</feature>
<evidence type="ECO:0008006" key="4">
    <source>
        <dbReference type="Google" id="ProtNLM"/>
    </source>
</evidence>
<organism evidence="2 3">
    <name type="scientific">Anaeramoeba flamelloides</name>
    <dbReference type="NCBI Taxonomy" id="1746091"/>
    <lineage>
        <taxon>Eukaryota</taxon>
        <taxon>Metamonada</taxon>
        <taxon>Anaeramoebidae</taxon>
        <taxon>Anaeramoeba</taxon>
    </lineage>
</organism>
<protein>
    <recommendedName>
        <fullName evidence="4">Ribosomal protein L5</fullName>
    </recommendedName>
</protein>
<dbReference type="AlphaFoldDB" id="A0AAV7Y8C7"/>
<feature type="region of interest" description="Disordered" evidence="1">
    <location>
        <begin position="237"/>
        <end position="256"/>
    </location>
</feature>
<accession>A0AAV7Y8C7</accession>
<feature type="compositionally biased region" description="Basic residues" evidence="1">
    <location>
        <begin position="237"/>
        <end position="249"/>
    </location>
</feature>
<evidence type="ECO:0000256" key="1">
    <source>
        <dbReference type="SAM" id="MobiDB-lite"/>
    </source>
</evidence>
<evidence type="ECO:0000313" key="3">
    <source>
        <dbReference type="Proteomes" id="UP001146793"/>
    </source>
</evidence>
<proteinExistence type="predicted"/>
<gene>
    <name evidence="2" type="ORF">M0812_27554</name>
</gene>
<evidence type="ECO:0000313" key="2">
    <source>
        <dbReference type="EMBL" id="KAJ3425120.1"/>
    </source>
</evidence>
<comment type="caution">
    <text evidence="2">The sequence shown here is derived from an EMBL/GenBank/DDBJ whole genome shotgun (WGS) entry which is preliminary data.</text>
</comment>
<name>A0AAV7Y8C7_9EUKA</name>
<reference evidence="2" key="1">
    <citation type="submission" date="2022-08" db="EMBL/GenBank/DDBJ databases">
        <title>Novel sulphate-reducing endosymbionts in the free-living metamonad Anaeramoeba.</title>
        <authorList>
            <person name="Jerlstrom-Hultqvist J."/>
            <person name="Cepicka I."/>
            <person name="Gallot-Lavallee L."/>
            <person name="Salas-Leiva D."/>
            <person name="Curtis B.A."/>
            <person name="Zahonova K."/>
            <person name="Pipaliya S."/>
            <person name="Dacks J."/>
            <person name="Roger A.J."/>
        </authorList>
    </citation>
    <scope>NUCLEOTIDE SEQUENCE</scope>
    <source>
        <strain evidence="2">Busselton2</strain>
    </source>
</reference>